<keyword evidence="1" id="KW-0808">Transferase</keyword>
<dbReference type="Proteomes" id="UP000253250">
    <property type="component" value="Unassembled WGS sequence"/>
</dbReference>
<keyword evidence="2" id="KW-1185">Reference proteome</keyword>
<evidence type="ECO:0000313" key="1">
    <source>
        <dbReference type="EMBL" id="RCN58984.1"/>
    </source>
</evidence>
<evidence type="ECO:0000313" key="2">
    <source>
        <dbReference type="Proteomes" id="UP000253250"/>
    </source>
</evidence>
<organism evidence="1 2">
    <name type="scientific">Acidiferrobacter thiooxydans</name>
    <dbReference type="NCBI Taxonomy" id="163359"/>
    <lineage>
        <taxon>Bacteria</taxon>
        <taxon>Pseudomonadati</taxon>
        <taxon>Pseudomonadota</taxon>
        <taxon>Gammaproteobacteria</taxon>
        <taxon>Acidiferrobacterales</taxon>
        <taxon>Acidiferrobacteraceae</taxon>
        <taxon>Acidiferrobacter</taxon>
    </lineage>
</organism>
<dbReference type="InterPro" id="IPR029044">
    <property type="entry name" value="Nucleotide-diphossugar_trans"/>
</dbReference>
<dbReference type="PANTHER" id="PTHR43179:SF7">
    <property type="entry name" value="RHAMNOSYLTRANSFERASE WBBL"/>
    <property type="match status" value="1"/>
</dbReference>
<dbReference type="Gene3D" id="3.90.550.10">
    <property type="entry name" value="Spore Coat Polysaccharide Biosynthesis Protein SpsA, Chain A"/>
    <property type="match status" value="1"/>
</dbReference>
<dbReference type="GO" id="GO:0016740">
    <property type="term" value="F:transferase activity"/>
    <property type="evidence" value="ECO:0007669"/>
    <property type="project" value="UniProtKB-KW"/>
</dbReference>
<reference evidence="1 2" key="1">
    <citation type="submission" date="2018-02" db="EMBL/GenBank/DDBJ databases">
        <title>Insights into the biology of acidophilic members of the Acidiferrobacteraceae family derived from comparative genomic analyses.</title>
        <authorList>
            <person name="Issotta F."/>
            <person name="Thyssen C."/>
            <person name="Mena C."/>
            <person name="Moya A."/>
            <person name="Bellenberg S."/>
            <person name="Sproer C."/>
            <person name="Covarrubias P.C."/>
            <person name="Sand W."/>
            <person name="Quatrini R."/>
            <person name="Vera M."/>
        </authorList>
    </citation>
    <scope>NUCLEOTIDE SEQUENCE [LARGE SCALE GENOMIC DNA]</scope>
    <source>
        <strain evidence="2">m-1</strain>
    </source>
</reference>
<dbReference type="Pfam" id="PF13641">
    <property type="entry name" value="Glyco_tranf_2_3"/>
    <property type="match status" value="1"/>
</dbReference>
<dbReference type="PANTHER" id="PTHR43179">
    <property type="entry name" value="RHAMNOSYLTRANSFERASE WBBL"/>
    <property type="match status" value="1"/>
</dbReference>
<proteinExistence type="predicted"/>
<comment type="caution">
    <text evidence="1">The sequence shown here is derived from an EMBL/GenBank/DDBJ whole genome shotgun (WGS) entry which is preliminary data.</text>
</comment>
<sequence>MVHERRPACVGRPRHGPGLYAGVGHRRDGGGARGAVVNPQAVSAVPRIVVSVVSHGQGALIAHLFSDIAAVCRTPVHVVLTVNRPETLPDLASPFPVTVVRNAAVRGFGANHNAAATVVPSDIFCVVNPDVRLRHDPFPPLIARLESQDVGVAVPLVVGSTGEAQDSLRSWPTPLGAVRRLIAGARPADRGDDWAAGMFMAFRTATFRAIGGFDPGYHLYYEDCDLCCRLRLAGLRVAVAPDAVIIHDGQRTSHRRPRYLLWHVQSALRFFRSAGYRRLRARRARSL</sequence>
<protein>
    <submittedName>
        <fullName evidence="1">Glycosyl transferase</fullName>
    </submittedName>
</protein>
<dbReference type="OrthoDB" id="9771846at2"/>
<dbReference type="AlphaFoldDB" id="A0A368HHY9"/>
<name>A0A368HHY9_9GAMM</name>
<gene>
    <name evidence="1" type="ORF">C4900_04330</name>
</gene>
<dbReference type="EMBL" id="PSYR01000001">
    <property type="protein sequence ID" value="RCN58984.1"/>
    <property type="molecule type" value="Genomic_DNA"/>
</dbReference>
<accession>A0A368HHY9</accession>
<dbReference type="SUPFAM" id="SSF53448">
    <property type="entry name" value="Nucleotide-diphospho-sugar transferases"/>
    <property type="match status" value="1"/>
</dbReference>